<comment type="caution">
    <text evidence="1">The sequence shown here is derived from an EMBL/GenBank/DDBJ whole genome shotgun (WGS) entry which is preliminary data.</text>
</comment>
<name>A0ABT2WYZ8_9RHOB</name>
<accession>A0ABT2WYZ8</accession>
<sequence length="119" mass="13079">MDHFEDIRRTVATYVEGMARGDRAALARVFHPKAASIGHFGGGLEWDGVEKFIASCEAEAIPADAPVPPHEIESIAVAGDTALVRVVNVWAGLDFRDTLNLLYHEGRWQIVAKVFLHLT</sequence>
<organism evidence="1 2">
    <name type="scientific">Albidovulum salinarum</name>
    <dbReference type="NCBI Taxonomy" id="2984153"/>
    <lineage>
        <taxon>Bacteria</taxon>
        <taxon>Pseudomonadati</taxon>
        <taxon>Pseudomonadota</taxon>
        <taxon>Alphaproteobacteria</taxon>
        <taxon>Rhodobacterales</taxon>
        <taxon>Paracoccaceae</taxon>
        <taxon>Albidovulum</taxon>
    </lineage>
</organism>
<proteinExistence type="predicted"/>
<reference evidence="1 2" key="1">
    <citation type="submission" date="2022-10" db="EMBL/GenBank/DDBJ databases">
        <title>Defluviimonas sp. nov., isolated from ocean surface sediments.</title>
        <authorList>
            <person name="He W."/>
            <person name="Wang L."/>
            <person name="Zhang D.-F."/>
        </authorList>
    </citation>
    <scope>NUCLEOTIDE SEQUENCE [LARGE SCALE GENOMIC DNA]</scope>
    <source>
        <strain evidence="1 2">WL0024</strain>
    </source>
</reference>
<dbReference type="InterPro" id="IPR032710">
    <property type="entry name" value="NTF2-like_dom_sf"/>
</dbReference>
<evidence type="ECO:0000313" key="1">
    <source>
        <dbReference type="EMBL" id="MCU9846900.1"/>
    </source>
</evidence>
<evidence type="ECO:0000313" key="2">
    <source>
        <dbReference type="Proteomes" id="UP001209535"/>
    </source>
</evidence>
<gene>
    <name evidence="1" type="ORF">OEZ60_02680</name>
</gene>
<dbReference type="SUPFAM" id="SSF54427">
    <property type="entry name" value="NTF2-like"/>
    <property type="match status" value="1"/>
</dbReference>
<dbReference type="RefSeq" id="WP_263332961.1">
    <property type="nucleotide sequence ID" value="NZ_JAOVQO010000002.1"/>
</dbReference>
<protein>
    <submittedName>
        <fullName evidence="1">Nuclear transport factor 2 family protein</fullName>
    </submittedName>
</protein>
<dbReference type="Proteomes" id="UP001209535">
    <property type="component" value="Unassembled WGS sequence"/>
</dbReference>
<dbReference type="Gene3D" id="3.10.450.50">
    <property type="match status" value="1"/>
</dbReference>
<dbReference type="EMBL" id="JAOVQO010000002">
    <property type="protein sequence ID" value="MCU9846900.1"/>
    <property type="molecule type" value="Genomic_DNA"/>
</dbReference>
<dbReference type="InterPro" id="IPR039437">
    <property type="entry name" value="FrzH/put_lumazine-bd"/>
</dbReference>
<keyword evidence="2" id="KW-1185">Reference proteome</keyword>
<dbReference type="Pfam" id="PF12893">
    <property type="entry name" value="Lumazine_bd_2"/>
    <property type="match status" value="1"/>
</dbReference>